<dbReference type="GO" id="GO:0004857">
    <property type="term" value="F:enzyme inhibitor activity"/>
    <property type="evidence" value="ECO:0007669"/>
    <property type="project" value="InterPro"/>
</dbReference>
<dbReference type="CDD" id="cd15798">
    <property type="entry name" value="PMEI-like_3"/>
    <property type="match status" value="1"/>
</dbReference>
<comment type="caution">
    <text evidence="10">The sequence shown here is derived from an EMBL/GenBank/DDBJ whole genome shotgun (WGS) entry which is preliminary data.</text>
</comment>
<evidence type="ECO:0000256" key="7">
    <source>
        <dbReference type="ARBA" id="ARBA00038471"/>
    </source>
</evidence>
<dbReference type="AlphaFoldDB" id="A0A834W6P5"/>
<dbReference type="GO" id="GO:0030599">
    <property type="term" value="F:pectinesterase activity"/>
    <property type="evidence" value="ECO:0007669"/>
    <property type="project" value="UniProtKB-EC"/>
</dbReference>
<comment type="similarity">
    <text evidence="7">Belongs to the PMEI family.</text>
</comment>
<keyword evidence="6" id="KW-0325">Glycoprotein</keyword>
<dbReference type="Pfam" id="PF04043">
    <property type="entry name" value="PMEI"/>
    <property type="match status" value="1"/>
</dbReference>
<dbReference type="PANTHER" id="PTHR31080:SF303">
    <property type="entry name" value="PECTINESTERASE 1-LIKE"/>
    <property type="match status" value="1"/>
</dbReference>
<evidence type="ECO:0000313" key="11">
    <source>
        <dbReference type="Proteomes" id="UP000634136"/>
    </source>
</evidence>
<dbReference type="FunFam" id="1.20.140.40:FF:000010">
    <property type="entry name" value="Pectinesterase"/>
    <property type="match status" value="1"/>
</dbReference>
<dbReference type="OrthoDB" id="1670832at2759"/>
<accession>A0A834W6P5</accession>
<keyword evidence="8" id="KW-1133">Transmembrane helix</keyword>
<evidence type="ECO:0000256" key="8">
    <source>
        <dbReference type="SAM" id="Phobius"/>
    </source>
</evidence>
<keyword evidence="5" id="KW-1015">Disulfide bond</keyword>
<dbReference type="InterPro" id="IPR051955">
    <property type="entry name" value="PME_Inhibitor"/>
</dbReference>
<dbReference type="SMART" id="SM00856">
    <property type="entry name" value="PMEI"/>
    <property type="match status" value="1"/>
</dbReference>
<dbReference type="SUPFAM" id="SSF101148">
    <property type="entry name" value="Plant invertase/pectin methylesterase inhibitor"/>
    <property type="match status" value="1"/>
</dbReference>
<dbReference type="Proteomes" id="UP000634136">
    <property type="component" value="Unassembled WGS sequence"/>
</dbReference>
<feature type="transmembrane region" description="Helical" evidence="8">
    <location>
        <begin position="32"/>
        <end position="56"/>
    </location>
</feature>
<keyword evidence="8" id="KW-0472">Membrane</keyword>
<keyword evidence="4" id="KW-0732">Signal</keyword>
<feature type="domain" description="Pectinesterase inhibitor" evidence="9">
    <location>
        <begin position="75"/>
        <end position="215"/>
    </location>
</feature>
<evidence type="ECO:0000259" key="9">
    <source>
        <dbReference type="SMART" id="SM00856"/>
    </source>
</evidence>
<evidence type="ECO:0000256" key="1">
    <source>
        <dbReference type="ARBA" id="ARBA00006027"/>
    </source>
</evidence>
<keyword evidence="8" id="KW-0812">Transmembrane</keyword>
<keyword evidence="11" id="KW-1185">Reference proteome</keyword>
<evidence type="ECO:0000256" key="2">
    <source>
        <dbReference type="ARBA" id="ARBA00007786"/>
    </source>
</evidence>
<evidence type="ECO:0000256" key="4">
    <source>
        <dbReference type="ARBA" id="ARBA00022729"/>
    </source>
</evidence>
<dbReference type="Gene3D" id="1.20.140.40">
    <property type="entry name" value="Invertase/pectin methylesterase inhibitor family protein"/>
    <property type="match status" value="1"/>
</dbReference>
<dbReference type="InterPro" id="IPR006501">
    <property type="entry name" value="Pectinesterase_inhib_dom"/>
</dbReference>
<proteinExistence type="inferred from homology"/>
<comment type="similarity">
    <text evidence="1">In the N-terminal section; belongs to the PMEI family.</text>
</comment>
<comment type="similarity">
    <text evidence="2">In the C-terminal section; belongs to the pectinesterase family.</text>
</comment>
<sequence>MDSFNFFKGYGKVNDNLEDQSPKPKSPNRKPLVAAISLFAVLFLTLTIAATLGALIHSSNSESPKPQSAPSVTNAAAESIRTVCNVTRFPASCFSSISSSFQNPSDPESILKLSIQVALNELSNLSSSLRTLASTSNGPALADCKDQIDDAMEAAPGGKVLTDSKISDIQTWISAASTDQETCVDGLEEMESSVTGEVKKKMLRSKEYISNSLAIVANIRDLLQRFNMPLH</sequence>
<reference evidence="10" key="1">
    <citation type="submission" date="2020-09" db="EMBL/GenBank/DDBJ databases">
        <title>Genome-Enabled Discovery of Anthraquinone Biosynthesis in Senna tora.</title>
        <authorList>
            <person name="Kang S.-H."/>
            <person name="Pandey R.P."/>
            <person name="Lee C.-M."/>
            <person name="Sim J.-S."/>
            <person name="Jeong J.-T."/>
            <person name="Choi B.-S."/>
            <person name="Jung M."/>
            <person name="Ginzburg D."/>
            <person name="Zhao K."/>
            <person name="Won S.Y."/>
            <person name="Oh T.-J."/>
            <person name="Yu Y."/>
            <person name="Kim N.-H."/>
            <person name="Lee O.R."/>
            <person name="Lee T.-H."/>
            <person name="Bashyal P."/>
            <person name="Kim T.-S."/>
            <person name="Lee W.-H."/>
            <person name="Kawkins C."/>
            <person name="Kim C.-K."/>
            <person name="Kim J.S."/>
            <person name="Ahn B.O."/>
            <person name="Rhee S.Y."/>
            <person name="Sohng J.K."/>
        </authorList>
    </citation>
    <scope>NUCLEOTIDE SEQUENCE</scope>
    <source>
        <tissue evidence="10">Leaf</tissue>
    </source>
</reference>
<evidence type="ECO:0000313" key="10">
    <source>
        <dbReference type="EMBL" id="KAF7806179.1"/>
    </source>
</evidence>
<evidence type="ECO:0000256" key="3">
    <source>
        <dbReference type="ARBA" id="ARBA00013229"/>
    </source>
</evidence>
<organism evidence="10 11">
    <name type="scientific">Senna tora</name>
    <dbReference type="NCBI Taxonomy" id="362788"/>
    <lineage>
        <taxon>Eukaryota</taxon>
        <taxon>Viridiplantae</taxon>
        <taxon>Streptophyta</taxon>
        <taxon>Embryophyta</taxon>
        <taxon>Tracheophyta</taxon>
        <taxon>Spermatophyta</taxon>
        <taxon>Magnoliopsida</taxon>
        <taxon>eudicotyledons</taxon>
        <taxon>Gunneridae</taxon>
        <taxon>Pentapetalae</taxon>
        <taxon>rosids</taxon>
        <taxon>fabids</taxon>
        <taxon>Fabales</taxon>
        <taxon>Fabaceae</taxon>
        <taxon>Caesalpinioideae</taxon>
        <taxon>Cassia clade</taxon>
        <taxon>Senna</taxon>
    </lineage>
</organism>
<dbReference type="EC" id="3.1.1.11" evidence="3"/>
<gene>
    <name evidence="10" type="ORF">G2W53_038340</name>
</gene>
<dbReference type="InterPro" id="IPR035513">
    <property type="entry name" value="Invertase/methylesterase_inhib"/>
</dbReference>
<evidence type="ECO:0000256" key="6">
    <source>
        <dbReference type="ARBA" id="ARBA00023180"/>
    </source>
</evidence>
<dbReference type="PANTHER" id="PTHR31080">
    <property type="entry name" value="PECTINESTERASE INHIBITOR-LIKE"/>
    <property type="match status" value="1"/>
</dbReference>
<protein>
    <recommendedName>
        <fullName evidence="3">pectinesterase</fullName>
        <ecNumber evidence="3">3.1.1.11</ecNumber>
    </recommendedName>
</protein>
<name>A0A834W6P5_9FABA</name>
<evidence type="ECO:0000256" key="5">
    <source>
        <dbReference type="ARBA" id="ARBA00023157"/>
    </source>
</evidence>
<dbReference type="NCBIfam" id="TIGR01614">
    <property type="entry name" value="PME_inhib"/>
    <property type="match status" value="1"/>
</dbReference>
<dbReference type="EMBL" id="JAAIUW010000012">
    <property type="protein sequence ID" value="KAF7806179.1"/>
    <property type="molecule type" value="Genomic_DNA"/>
</dbReference>